<dbReference type="Gene3D" id="3.30.60.190">
    <property type="match status" value="1"/>
</dbReference>
<dbReference type="SUPFAM" id="SSF144232">
    <property type="entry name" value="HIT/MYND zinc finger-like"/>
    <property type="match status" value="1"/>
</dbReference>
<keyword evidence="1" id="KW-0863">Zinc-finger</keyword>
<feature type="region of interest" description="Disordered" evidence="2">
    <location>
        <begin position="242"/>
        <end position="269"/>
    </location>
</feature>
<organism evidence="4 5">
    <name type="scientific">Microbotryum silenes-dioicae</name>
    <dbReference type="NCBI Taxonomy" id="796604"/>
    <lineage>
        <taxon>Eukaryota</taxon>
        <taxon>Fungi</taxon>
        <taxon>Dikarya</taxon>
        <taxon>Basidiomycota</taxon>
        <taxon>Pucciniomycotina</taxon>
        <taxon>Microbotryomycetes</taxon>
        <taxon>Microbotryales</taxon>
        <taxon>Microbotryaceae</taxon>
        <taxon>Microbotryum</taxon>
    </lineage>
</organism>
<evidence type="ECO:0000256" key="1">
    <source>
        <dbReference type="PROSITE-ProRule" id="PRU00453"/>
    </source>
</evidence>
<feature type="compositionally biased region" description="Basic and acidic residues" evidence="2">
    <location>
        <begin position="121"/>
        <end position="139"/>
    </location>
</feature>
<dbReference type="InterPro" id="IPR007529">
    <property type="entry name" value="Znf_HIT"/>
</dbReference>
<feature type="domain" description="HIT-type" evidence="3">
    <location>
        <begin position="8"/>
        <end position="42"/>
    </location>
</feature>
<keyword evidence="5" id="KW-1185">Reference proteome</keyword>
<dbReference type="STRING" id="796604.A0A2X0ND47"/>
<protein>
    <submittedName>
        <fullName evidence="4">BQ5605_C021g09354 protein</fullName>
    </submittedName>
</protein>
<keyword evidence="1" id="KW-0479">Metal-binding</keyword>
<keyword evidence="1" id="KW-0862">Zinc</keyword>
<evidence type="ECO:0000256" key="2">
    <source>
        <dbReference type="SAM" id="MobiDB-lite"/>
    </source>
</evidence>
<evidence type="ECO:0000313" key="5">
    <source>
        <dbReference type="Proteomes" id="UP000249464"/>
    </source>
</evidence>
<feature type="region of interest" description="Disordered" evidence="2">
    <location>
        <begin position="86"/>
        <end position="139"/>
    </location>
</feature>
<dbReference type="AlphaFoldDB" id="A0A2X0ND47"/>
<accession>A0A2X0ND47</accession>
<dbReference type="Proteomes" id="UP000249464">
    <property type="component" value="Unassembled WGS sequence"/>
</dbReference>
<feature type="compositionally biased region" description="Basic and acidic residues" evidence="2">
    <location>
        <begin position="98"/>
        <end position="107"/>
    </location>
</feature>
<reference evidence="4 5" key="1">
    <citation type="submission" date="2016-11" db="EMBL/GenBank/DDBJ databases">
        <authorList>
            <person name="Jaros S."/>
            <person name="Januszkiewicz K."/>
            <person name="Wedrychowicz H."/>
        </authorList>
    </citation>
    <scope>NUCLEOTIDE SEQUENCE [LARGE SCALE GENOMIC DNA]</scope>
</reference>
<name>A0A2X0ND47_9BASI</name>
<proteinExistence type="predicted"/>
<dbReference type="EMBL" id="FQNC01000083">
    <property type="protein sequence ID" value="SGZ21308.1"/>
    <property type="molecule type" value="Genomic_DNA"/>
</dbReference>
<dbReference type="CDD" id="cd23024">
    <property type="entry name" value="zf-HIT_ZNHIT2-3"/>
    <property type="match status" value="1"/>
</dbReference>
<dbReference type="GO" id="GO:0008270">
    <property type="term" value="F:zinc ion binding"/>
    <property type="evidence" value="ECO:0007669"/>
    <property type="project" value="UniProtKB-UniRule"/>
</dbReference>
<gene>
    <name evidence="4" type="primary">BQ5605_C021g09354</name>
    <name evidence="4" type="ORF">BQ5605_C021G09354</name>
</gene>
<dbReference type="PROSITE" id="PS51083">
    <property type="entry name" value="ZF_HIT"/>
    <property type="match status" value="1"/>
</dbReference>
<evidence type="ECO:0000313" key="4">
    <source>
        <dbReference type="EMBL" id="SGZ21308.1"/>
    </source>
</evidence>
<sequence length="310" mass="34101">MPPKLPKCAICQTAAAGKYRCPIDDVDYCTVKCFKKHKEEGCTGSTKAAMTQDAIKDDGAKADLTSTGTGRSRPVYVSMSLGSRADLHSLESTPKATAKVEQDKTEPVPDPTPQQQVKHTLHLESDDRPRKKLKDLHWPPEPDASIFLDPLARDDVKPLRRKEYEAIATSPTIRRLLLTQPSLIPTLSRLLAIPAEPFNSSYHNQSSHSLRAPPPPSARETSLHLLLDLPVNSAPTYYRPSGRTVGSEYRTGSHVSQQGRKGNGLERGDLLGGGRATALVYSTPEERKEVQTFVDEVEKLLNDVRKDGGF</sequence>
<evidence type="ECO:0000259" key="3">
    <source>
        <dbReference type="PROSITE" id="PS51083"/>
    </source>
</evidence>